<reference evidence="1 2" key="1">
    <citation type="journal article" date="2024" name="BMC Genomics">
        <title>De novo assembly and annotation of Popillia japonica's genome with initial clues to its potential as an invasive pest.</title>
        <authorList>
            <person name="Cucini C."/>
            <person name="Boschi S."/>
            <person name="Funari R."/>
            <person name="Cardaioli E."/>
            <person name="Iannotti N."/>
            <person name="Marturano G."/>
            <person name="Paoli F."/>
            <person name="Bruttini M."/>
            <person name="Carapelli A."/>
            <person name="Frati F."/>
            <person name="Nardi F."/>
        </authorList>
    </citation>
    <scope>NUCLEOTIDE SEQUENCE [LARGE SCALE GENOMIC DNA]</scope>
    <source>
        <strain evidence="1">DMR45628</strain>
    </source>
</reference>
<protein>
    <recommendedName>
        <fullName evidence="3">Transposase</fullName>
    </recommendedName>
</protein>
<gene>
    <name evidence="1" type="ORF">QE152_g4968</name>
</gene>
<evidence type="ECO:0000313" key="2">
    <source>
        <dbReference type="Proteomes" id="UP001458880"/>
    </source>
</evidence>
<keyword evidence="2" id="KW-1185">Reference proteome</keyword>
<accession>A0AAW1MY68</accession>
<comment type="caution">
    <text evidence="1">The sequence shown here is derived from an EMBL/GenBank/DDBJ whole genome shotgun (WGS) entry which is preliminary data.</text>
</comment>
<proteinExistence type="predicted"/>
<dbReference type="EMBL" id="JASPKY010000027">
    <property type="protein sequence ID" value="KAK9751505.1"/>
    <property type="molecule type" value="Genomic_DNA"/>
</dbReference>
<evidence type="ECO:0000313" key="1">
    <source>
        <dbReference type="EMBL" id="KAK9751505.1"/>
    </source>
</evidence>
<name>A0AAW1MY68_POPJA</name>
<sequence>MNQKCLENAPHVEQHSIDEAMVPYFGRHPGKQFIKGKLFGMGINCGLVQRFMDTLSALNPIKEQNRKCFMDTLSALNPIKEQNRK</sequence>
<dbReference type="Proteomes" id="UP001458880">
    <property type="component" value="Unassembled WGS sequence"/>
</dbReference>
<evidence type="ECO:0008006" key="3">
    <source>
        <dbReference type="Google" id="ProtNLM"/>
    </source>
</evidence>
<dbReference type="AlphaFoldDB" id="A0AAW1MY68"/>
<organism evidence="1 2">
    <name type="scientific">Popillia japonica</name>
    <name type="common">Japanese beetle</name>
    <dbReference type="NCBI Taxonomy" id="7064"/>
    <lineage>
        <taxon>Eukaryota</taxon>
        <taxon>Metazoa</taxon>
        <taxon>Ecdysozoa</taxon>
        <taxon>Arthropoda</taxon>
        <taxon>Hexapoda</taxon>
        <taxon>Insecta</taxon>
        <taxon>Pterygota</taxon>
        <taxon>Neoptera</taxon>
        <taxon>Endopterygota</taxon>
        <taxon>Coleoptera</taxon>
        <taxon>Polyphaga</taxon>
        <taxon>Scarabaeiformia</taxon>
        <taxon>Scarabaeidae</taxon>
        <taxon>Rutelinae</taxon>
        <taxon>Popillia</taxon>
    </lineage>
</organism>